<dbReference type="PANTHER" id="PTHR37419">
    <property type="entry name" value="SERINE/THREONINE-PROTEIN KINASE TOXIN HIPA"/>
    <property type="match status" value="1"/>
</dbReference>
<reference evidence="6 7" key="1">
    <citation type="submission" date="2020-05" db="EMBL/GenBank/DDBJ databases">
        <title>Horizontal transmission and recombination maintain forever young bacterial symbiont genomes.</title>
        <authorList>
            <person name="Russell S.L."/>
            <person name="Pepper-Tunick E."/>
            <person name="Svedberg J."/>
            <person name="Byrne A."/>
            <person name="Ruelas Castillo J."/>
            <person name="Vollmers C."/>
            <person name="Beinart R.A."/>
            <person name="Corbett-Detig R."/>
        </authorList>
    </citation>
    <scope>NUCLEOTIDE SEQUENCE [LARGE SCALE GENOMIC DNA]</scope>
    <source>
        <strain evidence="6">455</strain>
    </source>
</reference>
<dbReference type="InterPro" id="IPR052028">
    <property type="entry name" value="HipA_Ser/Thr_kinase"/>
</dbReference>
<keyword evidence="2" id="KW-0808">Transferase</keyword>
<organism evidence="6 7">
    <name type="scientific">Candidatus Thiodubiliella endoseptemdiera</name>
    <dbReference type="NCBI Taxonomy" id="2738886"/>
    <lineage>
        <taxon>Bacteria</taxon>
        <taxon>Pseudomonadati</taxon>
        <taxon>Pseudomonadota</taxon>
        <taxon>Gammaproteobacteria</taxon>
        <taxon>Candidatus Pseudothioglobaceae</taxon>
        <taxon>Candidatus Thiodubiliella</taxon>
    </lineage>
</organism>
<feature type="domain" description="HipA N-terminal subdomain 1" evidence="5">
    <location>
        <begin position="4"/>
        <end position="89"/>
    </location>
</feature>
<name>A0A853F151_9GAMM</name>
<sequence length="387" mass="44716">MDNLEVLVNRHLSGQILFENNEYIYNYKTQDKRNFVSLIMPVREKSYIHYKLHPIFEMHLPEGYLLSVIKKHLAKIMKLDDFGLLKAMAPAVNARVTYSNTQKIENKITLNELIHPNNKNLFNELVTKFALDSALSGVQPKVLAKVEDKATLNCKEYIVKSWGDDYKELALNEYYCMKIVQGANIPVPDFFISDDERLFIMKRFDILNNGKCLGFEDMCVLLARQRDDKYEGTYEQIAKVIKTFVTAKYKKSALKVFFKMIVINNLIQNGDAHLKNFGLIYEDIDNINLAPAYDVVCTSVYIEHDIPALHLLGSKKWQNKQHLLRFGIESCELTVKEVNINFQQCVDSIMLVANKISVRIKKESDKDKLDVLTKLHCIFMGTAIQKK</sequence>
<dbReference type="Gene3D" id="1.10.1070.20">
    <property type="match status" value="1"/>
</dbReference>
<dbReference type="Pfam" id="PF13657">
    <property type="entry name" value="Couple_hipA"/>
    <property type="match status" value="1"/>
</dbReference>
<dbReference type="GO" id="GO:0005829">
    <property type="term" value="C:cytosol"/>
    <property type="evidence" value="ECO:0007669"/>
    <property type="project" value="TreeGrafter"/>
</dbReference>
<dbReference type="RefSeq" id="WP_369151968.1">
    <property type="nucleotide sequence ID" value="NZ_OZ156463.1"/>
</dbReference>
<evidence type="ECO:0000259" key="4">
    <source>
        <dbReference type="Pfam" id="PF07804"/>
    </source>
</evidence>
<accession>A0A853F151</accession>
<dbReference type="Pfam" id="PF07804">
    <property type="entry name" value="HipA_C"/>
    <property type="match status" value="1"/>
</dbReference>
<comment type="similarity">
    <text evidence="1">Belongs to the HipA Ser/Thr kinase family.</text>
</comment>
<evidence type="ECO:0000259" key="5">
    <source>
        <dbReference type="Pfam" id="PF13657"/>
    </source>
</evidence>
<feature type="domain" description="HipA-like C-terminal" evidence="4">
    <location>
        <begin position="134"/>
        <end position="347"/>
    </location>
</feature>
<comment type="caution">
    <text evidence="6">The sequence shown here is derived from an EMBL/GenBank/DDBJ whole genome shotgun (WGS) entry which is preliminary data.</text>
</comment>
<dbReference type="NCBIfam" id="TIGR03071">
    <property type="entry name" value="couple_hipA"/>
    <property type="match status" value="1"/>
</dbReference>
<dbReference type="InterPro" id="IPR012893">
    <property type="entry name" value="HipA-like_C"/>
</dbReference>
<dbReference type="Proteomes" id="UP000568751">
    <property type="component" value="Unassembled WGS sequence"/>
</dbReference>
<gene>
    <name evidence="6" type="ORF">H0A76_01440</name>
</gene>
<dbReference type="EMBL" id="JACCHT010000001">
    <property type="protein sequence ID" value="NYT26681.1"/>
    <property type="molecule type" value="Genomic_DNA"/>
</dbReference>
<protein>
    <submittedName>
        <fullName evidence="6">Type II toxin-antitoxin system HipA family toxin</fullName>
    </submittedName>
</protein>
<proteinExistence type="inferred from homology"/>
<evidence type="ECO:0000313" key="6">
    <source>
        <dbReference type="EMBL" id="NYT26681.1"/>
    </source>
</evidence>
<dbReference type="AlphaFoldDB" id="A0A853F151"/>
<evidence type="ECO:0000256" key="1">
    <source>
        <dbReference type="ARBA" id="ARBA00010164"/>
    </source>
</evidence>
<dbReference type="PANTHER" id="PTHR37419:SF1">
    <property type="entry name" value="SERINE_THREONINE-PROTEIN KINASE TOXIN HIPA"/>
    <property type="match status" value="1"/>
</dbReference>
<dbReference type="GO" id="GO:0004674">
    <property type="term" value="F:protein serine/threonine kinase activity"/>
    <property type="evidence" value="ECO:0007669"/>
    <property type="project" value="TreeGrafter"/>
</dbReference>
<evidence type="ECO:0000256" key="3">
    <source>
        <dbReference type="ARBA" id="ARBA00022777"/>
    </source>
</evidence>
<dbReference type="InterPro" id="IPR017508">
    <property type="entry name" value="HipA_N1"/>
</dbReference>
<evidence type="ECO:0000313" key="7">
    <source>
        <dbReference type="Proteomes" id="UP000568751"/>
    </source>
</evidence>
<keyword evidence="3" id="KW-0418">Kinase</keyword>
<evidence type="ECO:0000256" key="2">
    <source>
        <dbReference type="ARBA" id="ARBA00022679"/>
    </source>
</evidence>